<dbReference type="Gene3D" id="3.30.1490.70">
    <property type="match status" value="1"/>
</dbReference>
<evidence type="ECO:0000256" key="5">
    <source>
        <dbReference type="SAM" id="SignalP"/>
    </source>
</evidence>
<sequence length="275" mass="30823">MRAWMWTGLAMLLLVQGLCAQQAPLQLAESYQGEVQVEQYWISEKLDGVRGRWDGQQLLTRSGYPIHSPAWFTQGWPTQPMDGELWLGRGRFEQISALVRTSDDPEQDWLQVRFMVFDLPAHTGAFSERVAAMARLGEYGSDYLAPVPQFRLASTAALERELEQVVAAGGEGLMLHHQTARYQDGRNAALIKFKPYDDAEAVVVGYTAGRGKYQGLVGALVVENEQGRRFRLGSGLSDAEREQPPALGARVTYRYNGLTSSGLPRFARYLRLRPE</sequence>
<reference evidence="7 8" key="1">
    <citation type="submission" date="2017-01" db="EMBL/GenBank/DDBJ databases">
        <title>Draft genome sequence of Pseudomonas pachastrellae type strain CCUG 46540T from a deep sea.</title>
        <authorList>
            <person name="Gomila M."/>
            <person name="Mulet M."/>
            <person name="Lalucat J."/>
            <person name="Garcia-Valdes E."/>
        </authorList>
    </citation>
    <scope>NUCLEOTIDE SEQUENCE [LARGE SCALE GENOMIC DNA]</scope>
    <source>
        <strain evidence="7 8">CCUG 46540</strain>
    </source>
</reference>
<organism evidence="7 8">
    <name type="scientific">Halopseudomonas pachastrellae</name>
    <dbReference type="NCBI Taxonomy" id="254161"/>
    <lineage>
        <taxon>Bacteria</taxon>
        <taxon>Pseudomonadati</taxon>
        <taxon>Pseudomonadota</taxon>
        <taxon>Gammaproteobacteria</taxon>
        <taxon>Pseudomonadales</taxon>
        <taxon>Pseudomonadaceae</taxon>
        <taxon>Halopseudomonas</taxon>
    </lineage>
</organism>
<dbReference type="InterPro" id="IPR029319">
    <property type="entry name" value="DNA_ligase_OB"/>
</dbReference>
<dbReference type="PANTHER" id="PTHR47810:SF1">
    <property type="entry name" value="DNA LIGASE B"/>
    <property type="match status" value="1"/>
</dbReference>
<dbReference type="AlphaFoldDB" id="A0A1S8DFY9"/>
<name>A0A1S8DFY9_9GAMM</name>
<dbReference type="GO" id="GO:0006260">
    <property type="term" value="P:DNA replication"/>
    <property type="evidence" value="ECO:0007669"/>
    <property type="project" value="UniProtKB-KW"/>
</dbReference>
<dbReference type="PANTHER" id="PTHR47810">
    <property type="entry name" value="DNA LIGASE"/>
    <property type="match status" value="1"/>
</dbReference>
<keyword evidence="1 7" id="KW-0436">Ligase</keyword>
<protein>
    <submittedName>
        <fullName evidence="7">DNA ligase</fullName>
    </submittedName>
</protein>
<evidence type="ECO:0000256" key="2">
    <source>
        <dbReference type="ARBA" id="ARBA00022705"/>
    </source>
</evidence>
<dbReference type="CDD" id="cd07896">
    <property type="entry name" value="Adenylation_kDNA_ligase_like"/>
    <property type="match status" value="1"/>
</dbReference>
<keyword evidence="3" id="KW-0227">DNA damage</keyword>
<dbReference type="InterPro" id="IPR050326">
    <property type="entry name" value="NAD_dep_DNA_ligaseB"/>
</dbReference>
<dbReference type="NCBIfam" id="NF006592">
    <property type="entry name" value="PRK09125.1"/>
    <property type="match status" value="1"/>
</dbReference>
<feature type="domain" description="DNA ligase OB-like" evidence="6">
    <location>
        <begin position="209"/>
        <end position="273"/>
    </location>
</feature>
<evidence type="ECO:0000313" key="8">
    <source>
        <dbReference type="Proteomes" id="UP000242847"/>
    </source>
</evidence>
<dbReference type="GO" id="GO:0006281">
    <property type="term" value="P:DNA repair"/>
    <property type="evidence" value="ECO:0007669"/>
    <property type="project" value="UniProtKB-KW"/>
</dbReference>
<gene>
    <name evidence="7" type="ORF">BXT89_12235</name>
</gene>
<evidence type="ECO:0000259" key="6">
    <source>
        <dbReference type="Pfam" id="PF14743"/>
    </source>
</evidence>
<evidence type="ECO:0000313" key="7">
    <source>
        <dbReference type="EMBL" id="ONM43500.1"/>
    </source>
</evidence>
<evidence type="ECO:0000256" key="3">
    <source>
        <dbReference type="ARBA" id="ARBA00022763"/>
    </source>
</evidence>
<feature type="chain" id="PRO_5010588273" evidence="5">
    <location>
        <begin position="21"/>
        <end position="275"/>
    </location>
</feature>
<comment type="caution">
    <text evidence="7">The sequence shown here is derived from an EMBL/GenBank/DDBJ whole genome shotgun (WGS) entry which is preliminary data.</text>
</comment>
<dbReference type="Proteomes" id="UP000242847">
    <property type="component" value="Unassembled WGS sequence"/>
</dbReference>
<dbReference type="GO" id="GO:0016874">
    <property type="term" value="F:ligase activity"/>
    <property type="evidence" value="ECO:0007669"/>
    <property type="project" value="UniProtKB-KW"/>
</dbReference>
<proteinExistence type="predicted"/>
<dbReference type="InterPro" id="IPR012340">
    <property type="entry name" value="NA-bd_OB-fold"/>
</dbReference>
<evidence type="ECO:0000256" key="1">
    <source>
        <dbReference type="ARBA" id="ARBA00022598"/>
    </source>
</evidence>
<keyword evidence="8" id="KW-1185">Reference proteome</keyword>
<keyword evidence="4" id="KW-0234">DNA repair</keyword>
<evidence type="ECO:0000256" key="4">
    <source>
        <dbReference type="ARBA" id="ARBA00023204"/>
    </source>
</evidence>
<dbReference type="SUPFAM" id="SSF50249">
    <property type="entry name" value="Nucleic acid-binding proteins"/>
    <property type="match status" value="1"/>
</dbReference>
<accession>A0A1S8DFY9</accession>
<dbReference type="Pfam" id="PF14743">
    <property type="entry name" value="DNA_ligase_OB_2"/>
    <property type="match status" value="1"/>
</dbReference>
<dbReference type="CDD" id="cd08041">
    <property type="entry name" value="OBF_kDNA_ligase_like"/>
    <property type="match status" value="1"/>
</dbReference>
<dbReference type="Gene3D" id="2.40.50.140">
    <property type="entry name" value="Nucleic acid-binding proteins"/>
    <property type="match status" value="1"/>
</dbReference>
<keyword evidence="2" id="KW-0235">DNA replication</keyword>
<dbReference type="STRING" id="254161.SAMN05216256_10261"/>
<dbReference type="RefSeq" id="WP_083727955.1">
    <property type="nucleotide sequence ID" value="NZ_FOUD01000002.1"/>
</dbReference>
<dbReference type="SUPFAM" id="SSF56091">
    <property type="entry name" value="DNA ligase/mRNA capping enzyme, catalytic domain"/>
    <property type="match status" value="1"/>
</dbReference>
<feature type="signal peptide" evidence="5">
    <location>
        <begin position="1"/>
        <end position="20"/>
    </location>
</feature>
<dbReference type="Gene3D" id="3.30.470.30">
    <property type="entry name" value="DNA ligase/mRNA capping enzyme"/>
    <property type="match status" value="1"/>
</dbReference>
<dbReference type="EMBL" id="MUBC01000026">
    <property type="protein sequence ID" value="ONM43500.1"/>
    <property type="molecule type" value="Genomic_DNA"/>
</dbReference>
<dbReference type="OrthoDB" id="9782700at2"/>
<keyword evidence="5" id="KW-0732">Signal</keyword>